<organism evidence="8 9">
    <name type="scientific">Aquatica leii</name>
    <dbReference type="NCBI Taxonomy" id="1421715"/>
    <lineage>
        <taxon>Eukaryota</taxon>
        <taxon>Metazoa</taxon>
        <taxon>Ecdysozoa</taxon>
        <taxon>Arthropoda</taxon>
        <taxon>Hexapoda</taxon>
        <taxon>Insecta</taxon>
        <taxon>Pterygota</taxon>
        <taxon>Neoptera</taxon>
        <taxon>Endopterygota</taxon>
        <taxon>Coleoptera</taxon>
        <taxon>Polyphaga</taxon>
        <taxon>Elateriformia</taxon>
        <taxon>Elateroidea</taxon>
        <taxon>Lampyridae</taxon>
        <taxon>Luciolinae</taxon>
        <taxon>Aquatica</taxon>
    </lineage>
</organism>
<comment type="subcellular location">
    <subcellularLocation>
        <location evidence="1">Membrane</location>
        <topology evidence="1">Multi-pass membrane protein</topology>
    </subcellularLocation>
</comment>
<reference evidence="9" key="1">
    <citation type="submission" date="2023-01" db="EMBL/GenBank/DDBJ databases">
        <title>Key to firefly adult light organ development and bioluminescence: homeobox transcription factors regulate luciferase expression and transportation to peroxisome.</title>
        <authorList>
            <person name="Fu X."/>
        </authorList>
    </citation>
    <scope>NUCLEOTIDE SEQUENCE [LARGE SCALE GENOMIC DNA]</scope>
</reference>
<proteinExistence type="inferred from homology"/>
<dbReference type="EMBL" id="JARPUR010000003">
    <property type="protein sequence ID" value="KAK4879306.1"/>
    <property type="molecule type" value="Genomic_DNA"/>
</dbReference>
<feature type="transmembrane region" description="Helical" evidence="7">
    <location>
        <begin position="95"/>
        <end position="112"/>
    </location>
</feature>
<dbReference type="GO" id="GO:0015267">
    <property type="term" value="F:channel activity"/>
    <property type="evidence" value="ECO:0007669"/>
    <property type="project" value="TreeGrafter"/>
</dbReference>
<evidence type="ECO:0000256" key="3">
    <source>
        <dbReference type="ARBA" id="ARBA00022692"/>
    </source>
</evidence>
<dbReference type="PANTHER" id="PTHR11266">
    <property type="entry name" value="PEROXISOMAL MEMBRANE PROTEIN 2, PXMP2 MPV17"/>
    <property type="match status" value="1"/>
</dbReference>
<accession>A0AAN7PD46</accession>
<dbReference type="GO" id="GO:0005739">
    <property type="term" value="C:mitochondrion"/>
    <property type="evidence" value="ECO:0007669"/>
    <property type="project" value="TreeGrafter"/>
</dbReference>
<evidence type="ECO:0000313" key="8">
    <source>
        <dbReference type="EMBL" id="KAK4879306.1"/>
    </source>
</evidence>
<evidence type="ECO:0000313" key="9">
    <source>
        <dbReference type="Proteomes" id="UP001353858"/>
    </source>
</evidence>
<dbReference type="InterPro" id="IPR007248">
    <property type="entry name" value="Mpv17_PMP22"/>
</dbReference>
<keyword evidence="3 7" id="KW-0812">Transmembrane</keyword>
<protein>
    <recommendedName>
        <fullName evidence="6">Mitochondrial inner membrane protein Mpv17</fullName>
    </recommendedName>
</protein>
<evidence type="ECO:0000256" key="1">
    <source>
        <dbReference type="ARBA" id="ARBA00004141"/>
    </source>
</evidence>
<evidence type="ECO:0000256" key="4">
    <source>
        <dbReference type="ARBA" id="ARBA00022989"/>
    </source>
</evidence>
<dbReference type="GO" id="GO:0016020">
    <property type="term" value="C:membrane"/>
    <property type="evidence" value="ECO:0007669"/>
    <property type="project" value="UniProtKB-SubCell"/>
</dbReference>
<comment type="similarity">
    <text evidence="2 7">Belongs to the peroxisomal membrane protein PXMP2/4 family.</text>
</comment>
<comment type="caution">
    <text evidence="8">The sequence shown here is derived from an EMBL/GenBank/DDBJ whole genome shotgun (WGS) entry which is preliminary data.</text>
</comment>
<evidence type="ECO:0000256" key="7">
    <source>
        <dbReference type="RuleBase" id="RU363053"/>
    </source>
</evidence>
<feature type="transmembrane region" description="Helical" evidence="7">
    <location>
        <begin position="55"/>
        <end position="74"/>
    </location>
</feature>
<feature type="transmembrane region" description="Helical" evidence="7">
    <location>
        <begin position="147"/>
        <end position="170"/>
    </location>
</feature>
<dbReference type="Proteomes" id="UP001353858">
    <property type="component" value="Unassembled WGS sequence"/>
</dbReference>
<dbReference type="PANTHER" id="PTHR11266:SF17">
    <property type="entry name" value="PROTEIN MPV17"/>
    <property type="match status" value="1"/>
</dbReference>
<dbReference type="AlphaFoldDB" id="A0AAN7PD46"/>
<dbReference type="Pfam" id="PF04117">
    <property type="entry name" value="Mpv17_PMP22"/>
    <property type="match status" value="1"/>
</dbReference>
<dbReference type="GO" id="GO:1901858">
    <property type="term" value="P:regulation of mitochondrial DNA metabolic process"/>
    <property type="evidence" value="ECO:0007669"/>
    <property type="project" value="TreeGrafter"/>
</dbReference>
<sequence>MGTIFKIYTNILRKYPLITSSVQTGALMITGDVIAQTVIEGNSLKTLNFVRTTQFGIIGLFFVGPTLTTWYRFLDKSIGSKGTSVVLKKLTLDQCVFAPTFIVAFLSVLGTVQQHDIKFITNEIKKNYTDILINNYKLWPLVQLGNFYIVPVQYQVLIVQIVALIWNTYLSWKTQSSSSHKVKELSIQD</sequence>
<evidence type="ECO:0000256" key="6">
    <source>
        <dbReference type="ARBA" id="ARBA00049743"/>
    </source>
</evidence>
<gene>
    <name evidence="8" type="ORF">RN001_007452</name>
</gene>
<keyword evidence="9" id="KW-1185">Reference proteome</keyword>
<name>A0AAN7PD46_9COLE</name>
<keyword evidence="4 7" id="KW-1133">Transmembrane helix</keyword>
<evidence type="ECO:0000256" key="2">
    <source>
        <dbReference type="ARBA" id="ARBA00006824"/>
    </source>
</evidence>
<keyword evidence="5 7" id="KW-0472">Membrane</keyword>
<evidence type="ECO:0000256" key="5">
    <source>
        <dbReference type="ARBA" id="ARBA00023136"/>
    </source>
</evidence>